<dbReference type="SUPFAM" id="SSF47616">
    <property type="entry name" value="GST C-terminal domain-like"/>
    <property type="match status" value="1"/>
</dbReference>
<protein>
    <submittedName>
        <fullName evidence="4">Glutathione S-transferase</fullName>
    </submittedName>
</protein>
<feature type="domain" description="GST C-terminal" evidence="3">
    <location>
        <begin position="109"/>
        <end position="241"/>
    </location>
</feature>
<dbReference type="PROSITE" id="PS50405">
    <property type="entry name" value="GST_CTER"/>
    <property type="match status" value="1"/>
</dbReference>
<dbReference type="PANTHER" id="PTHR44051:SF9">
    <property type="entry name" value="GLUTATHIONE S-TRANSFERASE 1"/>
    <property type="match status" value="1"/>
</dbReference>
<comment type="similarity">
    <text evidence="1">Belongs to the GST superfamily.</text>
</comment>
<sequence>MAEPIPTLTVHHLNASSSERIPWLCEELNIPYNLKIYPRDAVTRLATPEFKALHPAGSAPVINDLIASSNTSPNDEPQKITLAESGACVQYLCTKYPSPSHSDIFPSPSHPSYATFLYWFHFSNATFQAALMRSFSLQVSGIDLQTFKMGQLATTRVHRGLAMLEAQLQGNLEDQWIAGRNLFTAADIMIVFSLTTFRYWFPYSLAGYPNIVGYLGRIGKREAYQRAMGKADPGLEPALGAEAPGGLLSL</sequence>
<dbReference type="PANTHER" id="PTHR44051">
    <property type="entry name" value="GLUTATHIONE S-TRANSFERASE-RELATED"/>
    <property type="match status" value="1"/>
</dbReference>
<name>A0AAN7B9Y9_9PEZI</name>
<dbReference type="Gene3D" id="3.40.30.10">
    <property type="entry name" value="Glutaredoxin"/>
    <property type="match status" value="1"/>
</dbReference>
<evidence type="ECO:0000256" key="1">
    <source>
        <dbReference type="ARBA" id="ARBA00007409"/>
    </source>
</evidence>
<dbReference type="EMBL" id="MU858055">
    <property type="protein sequence ID" value="KAK4218091.1"/>
    <property type="molecule type" value="Genomic_DNA"/>
</dbReference>
<evidence type="ECO:0000313" key="4">
    <source>
        <dbReference type="EMBL" id="KAK4218091.1"/>
    </source>
</evidence>
<dbReference type="InterPro" id="IPR036249">
    <property type="entry name" value="Thioredoxin-like_sf"/>
</dbReference>
<dbReference type="Pfam" id="PF13409">
    <property type="entry name" value="GST_N_2"/>
    <property type="match status" value="1"/>
</dbReference>
<dbReference type="SFLD" id="SFLDS00019">
    <property type="entry name" value="Glutathione_Transferase_(cytos"/>
    <property type="match status" value="1"/>
</dbReference>
<keyword evidence="5" id="KW-1185">Reference proteome</keyword>
<dbReference type="PROSITE" id="PS50404">
    <property type="entry name" value="GST_NTER"/>
    <property type="match status" value="1"/>
</dbReference>
<dbReference type="Gene3D" id="1.20.1050.10">
    <property type="match status" value="1"/>
</dbReference>
<accession>A0AAN7B9Y9</accession>
<dbReference type="Proteomes" id="UP001301769">
    <property type="component" value="Unassembled WGS sequence"/>
</dbReference>
<gene>
    <name evidence="4" type="ORF">QBC37DRAFT_17442</name>
</gene>
<dbReference type="Pfam" id="PF13410">
    <property type="entry name" value="GST_C_2"/>
    <property type="match status" value="1"/>
</dbReference>
<comment type="caution">
    <text evidence="4">The sequence shown here is derived from an EMBL/GenBank/DDBJ whole genome shotgun (WGS) entry which is preliminary data.</text>
</comment>
<proteinExistence type="inferred from homology"/>
<reference evidence="4" key="2">
    <citation type="submission" date="2023-05" db="EMBL/GenBank/DDBJ databases">
        <authorList>
            <consortium name="Lawrence Berkeley National Laboratory"/>
            <person name="Steindorff A."/>
            <person name="Hensen N."/>
            <person name="Bonometti L."/>
            <person name="Westerberg I."/>
            <person name="Brannstrom I.O."/>
            <person name="Guillou S."/>
            <person name="Cros-Aarteil S."/>
            <person name="Calhoun S."/>
            <person name="Haridas S."/>
            <person name="Kuo A."/>
            <person name="Mondo S."/>
            <person name="Pangilinan J."/>
            <person name="Riley R."/>
            <person name="Labutti K."/>
            <person name="Andreopoulos B."/>
            <person name="Lipzen A."/>
            <person name="Chen C."/>
            <person name="Yanf M."/>
            <person name="Daum C."/>
            <person name="Ng V."/>
            <person name="Clum A."/>
            <person name="Ohm R."/>
            <person name="Martin F."/>
            <person name="Silar P."/>
            <person name="Natvig D."/>
            <person name="Lalanne C."/>
            <person name="Gautier V."/>
            <person name="Ament-Velasquez S.L."/>
            <person name="Kruys A."/>
            <person name="Hutchinson M.I."/>
            <person name="Powell A.J."/>
            <person name="Barry K."/>
            <person name="Miller A.N."/>
            <person name="Grigoriev I.V."/>
            <person name="Debuchy R."/>
            <person name="Gladieux P."/>
            <person name="Thoren M.H."/>
            <person name="Johannesson H."/>
        </authorList>
    </citation>
    <scope>NUCLEOTIDE SEQUENCE</scope>
    <source>
        <strain evidence="4">PSN293</strain>
    </source>
</reference>
<evidence type="ECO:0000259" key="3">
    <source>
        <dbReference type="PROSITE" id="PS50405"/>
    </source>
</evidence>
<evidence type="ECO:0000313" key="5">
    <source>
        <dbReference type="Proteomes" id="UP001301769"/>
    </source>
</evidence>
<dbReference type="InterPro" id="IPR036282">
    <property type="entry name" value="Glutathione-S-Trfase_C_sf"/>
</dbReference>
<dbReference type="InterPro" id="IPR004045">
    <property type="entry name" value="Glutathione_S-Trfase_N"/>
</dbReference>
<evidence type="ECO:0000259" key="2">
    <source>
        <dbReference type="PROSITE" id="PS50404"/>
    </source>
</evidence>
<dbReference type="CDD" id="cd03046">
    <property type="entry name" value="GST_N_GTT1_like"/>
    <property type="match status" value="1"/>
</dbReference>
<dbReference type="InterPro" id="IPR040079">
    <property type="entry name" value="Glutathione_S-Trfase"/>
</dbReference>
<feature type="domain" description="GST N-terminal" evidence="2">
    <location>
        <begin position="6"/>
        <end position="100"/>
    </location>
</feature>
<dbReference type="SFLD" id="SFLDG00358">
    <property type="entry name" value="Main_(cytGST)"/>
    <property type="match status" value="1"/>
</dbReference>
<dbReference type="SUPFAM" id="SSF52833">
    <property type="entry name" value="Thioredoxin-like"/>
    <property type="match status" value="1"/>
</dbReference>
<dbReference type="InterPro" id="IPR010987">
    <property type="entry name" value="Glutathione-S-Trfase_C-like"/>
</dbReference>
<reference evidence="4" key="1">
    <citation type="journal article" date="2023" name="Mol. Phylogenet. Evol.">
        <title>Genome-scale phylogeny and comparative genomics of the fungal order Sordariales.</title>
        <authorList>
            <person name="Hensen N."/>
            <person name="Bonometti L."/>
            <person name="Westerberg I."/>
            <person name="Brannstrom I.O."/>
            <person name="Guillou S."/>
            <person name="Cros-Aarteil S."/>
            <person name="Calhoun S."/>
            <person name="Haridas S."/>
            <person name="Kuo A."/>
            <person name="Mondo S."/>
            <person name="Pangilinan J."/>
            <person name="Riley R."/>
            <person name="LaButti K."/>
            <person name="Andreopoulos B."/>
            <person name="Lipzen A."/>
            <person name="Chen C."/>
            <person name="Yan M."/>
            <person name="Daum C."/>
            <person name="Ng V."/>
            <person name="Clum A."/>
            <person name="Steindorff A."/>
            <person name="Ohm R.A."/>
            <person name="Martin F."/>
            <person name="Silar P."/>
            <person name="Natvig D.O."/>
            <person name="Lalanne C."/>
            <person name="Gautier V."/>
            <person name="Ament-Velasquez S.L."/>
            <person name="Kruys A."/>
            <person name="Hutchinson M.I."/>
            <person name="Powell A.J."/>
            <person name="Barry K."/>
            <person name="Miller A.N."/>
            <person name="Grigoriev I.V."/>
            <person name="Debuchy R."/>
            <person name="Gladieux P."/>
            <person name="Hiltunen Thoren M."/>
            <person name="Johannesson H."/>
        </authorList>
    </citation>
    <scope>NUCLEOTIDE SEQUENCE</scope>
    <source>
        <strain evidence="4">PSN293</strain>
    </source>
</reference>
<organism evidence="4 5">
    <name type="scientific">Rhypophila decipiens</name>
    <dbReference type="NCBI Taxonomy" id="261697"/>
    <lineage>
        <taxon>Eukaryota</taxon>
        <taxon>Fungi</taxon>
        <taxon>Dikarya</taxon>
        <taxon>Ascomycota</taxon>
        <taxon>Pezizomycotina</taxon>
        <taxon>Sordariomycetes</taxon>
        <taxon>Sordariomycetidae</taxon>
        <taxon>Sordariales</taxon>
        <taxon>Naviculisporaceae</taxon>
        <taxon>Rhypophila</taxon>
    </lineage>
</organism>
<dbReference type="AlphaFoldDB" id="A0AAN7B9Y9"/>